<organism evidence="3 4">
    <name type="scientific">Corynebacterium renale</name>
    <dbReference type="NCBI Taxonomy" id="1724"/>
    <lineage>
        <taxon>Bacteria</taxon>
        <taxon>Bacillati</taxon>
        <taxon>Actinomycetota</taxon>
        <taxon>Actinomycetes</taxon>
        <taxon>Mycobacteriales</taxon>
        <taxon>Corynebacteriaceae</taxon>
        <taxon>Corynebacterium</taxon>
    </lineage>
</organism>
<dbReference type="InterPro" id="IPR002060">
    <property type="entry name" value="Squ/phyt_synthse"/>
</dbReference>
<dbReference type="Gene3D" id="1.10.600.10">
    <property type="entry name" value="Farnesyl Diphosphate Synthase"/>
    <property type="match status" value="1"/>
</dbReference>
<comment type="caution">
    <text evidence="3">The sequence shown here is derived from an EMBL/GenBank/DDBJ whole genome shotgun (WGS) entry which is preliminary data.</text>
</comment>
<dbReference type="PANTHER" id="PTHR31480">
    <property type="entry name" value="BIFUNCTIONAL LYCOPENE CYCLASE/PHYTOENE SYNTHASE"/>
    <property type="match status" value="1"/>
</dbReference>
<evidence type="ECO:0000313" key="3">
    <source>
        <dbReference type="EMBL" id="PFG27922.1"/>
    </source>
</evidence>
<dbReference type="SFLD" id="SFLDG01018">
    <property type="entry name" value="Squalene/Phytoene_Synthase_Lik"/>
    <property type="match status" value="1"/>
</dbReference>
<evidence type="ECO:0000256" key="1">
    <source>
        <dbReference type="ARBA" id="ARBA00004684"/>
    </source>
</evidence>
<dbReference type="InterPro" id="IPR008949">
    <property type="entry name" value="Isoprenoid_synthase_dom_sf"/>
</dbReference>
<dbReference type="PROSITE" id="PS01045">
    <property type="entry name" value="SQUALEN_PHYTOEN_SYN_2"/>
    <property type="match status" value="1"/>
</dbReference>
<name>A0A2A9DPL3_9CORY</name>
<comment type="pathway">
    <text evidence="1">Carotenoid biosynthesis; phytoene biosynthesis.</text>
</comment>
<dbReference type="InterPro" id="IPR044843">
    <property type="entry name" value="Trans_IPPS_bact-type"/>
</dbReference>
<dbReference type="AlphaFoldDB" id="A0A2A9DPL3"/>
<dbReference type="GO" id="GO:0016117">
    <property type="term" value="P:carotenoid biosynthetic process"/>
    <property type="evidence" value="ECO:0007669"/>
    <property type="project" value="UniProtKB-ARBA"/>
</dbReference>
<keyword evidence="2" id="KW-0808">Transferase</keyword>
<evidence type="ECO:0000256" key="2">
    <source>
        <dbReference type="ARBA" id="ARBA00022679"/>
    </source>
</evidence>
<dbReference type="InterPro" id="IPR033904">
    <property type="entry name" value="Trans_IPPS_HH"/>
</dbReference>
<dbReference type="SFLD" id="SFLDS00005">
    <property type="entry name" value="Isoprenoid_Synthase_Type_I"/>
    <property type="match status" value="1"/>
</dbReference>
<sequence>MSTDFLTRYDHMADRAANEVIANYSTSFGLATQLLAPRVRRDIRNLYAVVRIADEIVDGTADQAGHGDVDKLLDTYEQQVRQSPLHRFHTDPVIHAFAQTARRCQLDDAHLAGFFRSMRTDLHKSTYDATGLDEYIYGSAEVIGLMCLAIFFAEDRAAIAEEEYAELEAGARSLGAAFQKINFLRDYAEDSTELGRAYFPGTETTLTEDNKDAIVADIRSDLEHAWTVIPRLPLSARMGVVAAANFFEELTELADATPVAELEQHRISVPSTTKARIIAGAVVQAPRLKGSH</sequence>
<gene>
    <name evidence="3" type="ORF">ATK06_1004</name>
</gene>
<dbReference type="SFLD" id="SFLDG01212">
    <property type="entry name" value="Phytoene_synthase_like"/>
    <property type="match status" value="1"/>
</dbReference>
<evidence type="ECO:0000313" key="4">
    <source>
        <dbReference type="Proteomes" id="UP000221653"/>
    </source>
</evidence>
<dbReference type="GO" id="GO:0051996">
    <property type="term" value="F:squalene synthase [NAD(P)H] activity"/>
    <property type="evidence" value="ECO:0007669"/>
    <property type="project" value="InterPro"/>
</dbReference>
<dbReference type="InterPro" id="IPR019845">
    <property type="entry name" value="Squalene/phytoene_synthase_CS"/>
</dbReference>
<protein>
    <submittedName>
        <fullName evidence="3">Phytoene/squalene synthetase</fullName>
    </submittedName>
</protein>
<keyword evidence="4" id="KW-1185">Reference proteome</keyword>
<dbReference type="STRING" id="1724.GCA_001044175_02351"/>
<dbReference type="Pfam" id="PF00494">
    <property type="entry name" value="SQS_PSY"/>
    <property type="match status" value="1"/>
</dbReference>
<dbReference type="CDD" id="cd00683">
    <property type="entry name" value="Trans_IPPS_HH"/>
    <property type="match status" value="1"/>
</dbReference>
<dbReference type="Proteomes" id="UP000221653">
    <property type="component" value="Unassembled WGS sequence"/>
</dbReference>
<dbReference type="EMBL" id="PDJF01000001">
    <property type="protein sequence ID" value="PFG27922.1"/>
    <property type="molecule type" value="Genomic_DNA"/>
</dbReference>
<accession>A0A2A9DPL3</accession>
<dbReference type="SUPFAM" id="SSF48576">
    <property type="entry name" value="Terpenoid synthases"/>
    <property type="match status" value="1"/>
</dbReference>
<dbReference type="GO" id="GO:0004311">
    <property type="term" value="F:geranylgeranyl diphosphate synthase activity"/>
    <property type="evidence" value="ECO:0007669"/>
    <property type="project" value="InterPro"/>
</dbReference>
<proteinExistence type="predicted"/>
<reference evidence="3 4" key="1">
    <citation type="submission" date="2017-10" db="EMBL/GenBank/DDBJ databases">
        <title>Sequencing the genomes of 1000 actinobacteria strains.</title>
        <authorList>
            <person name="Klenk H.-P."/>
        </authorList>
    </citation>
    <scope>NUCLEOTIDE SEQUENCE [LARGE SCALE GENOMIC DNA]</scope>
    <source>
        <strain evidence="3 4">DSM 20688</strain>
    </source>
</reference>
<dbReference type="UniPathway" id="UPA00799"/>